<dbReference type="InterPro" id="IPR024884">
    <property type="entry name" value="NAPE-PLD"/>
</dbReference>
<feature type="binding site" evidence="1">
    <location>
        <position position="113"/>
    </location>
    <ligand>
        <name>an N-acyl-1,2-diacyl-sn-glycero-3-phosphoethanolamine</name>
        <dbReference type="ChEBI" id="CHEBI:62537"/>
    </ligand>
</feature>
<gene>
    <name evidence="3" type="ORF">FISHEDRAFT_77289</name>
</gene>
<feature type="binding site" evidence="1">
    <location>
        <position position="291"/>
    </location>
    <ligand>
        <name>an N-acyl-1,2-diacyl-sn-glycero-3-phosphoethanolamine</name>
        <dbReference type="ChEBI" id="CHEBI:62537"/>
    </ligand>
</feature>
<dbReference type="SUPFAM" id="SSF56281">
    <property type="entry name" value="Metallo-hydrolase/oxidoreductase"/>
    <property type="match status" value="1"/>
</dbReference>
<keyword evidence="3" id="KW-0378">Hydrolase</keyword>
<dbReference type="GO" id="GO:0008270">
    <property type="term" value="F:zinc ion binding"/>
    <property type="evidence" value="ECO:0007669"/>
    <property type="project" value="InterPro"/>
</dbReference>
<reference evidence="3 4" key="1">
    <citation type="journal article" date="2015" name="Fungal Genet. Biol.">
        <title>Evolution of novel wood decay mechanisms in Agaricales revealed by the genome sequences of Fistulina hepatica and Cylindrobasidium torrendii.</title>
        <authorList>
            <person name="Floudas D."/>
            <person name="Held B.W."/>
            <person name="Riley R."/>
            <person name="Nagy L.G."/>
            <person name="Koehler G."/>
            <person name="Ransdell A.S."/>
            <person name="Younus H."/>
            <person name="Chow J."/>
            <person name="Chiniquy J."/>
            <person name="Lipzen A."/>
            <person name="Tritt A."/>
            <person name="Sun H."/>
            <person name="Haridas S."/>
            <person name="LaButti K."/>
            <person name="Ohm R.A."/>
            <person name="Kues U."/>
            <person name="Blanchette R.A."/>
            <person name="Grigoriev I.V."/>
            <person name="Minto R.E."/>
            <person name="Hibbett D.S."/>
        </authorList>
    </citation>
    <scope>NUCLEOTIDE SEQUENCE [LARGE SCALE GENOMIC DNA]</scope>
    <source>
        <strain evidence="3 4">ATCC 64428</strain>
    </source>
</reference>
<keyword evidence="4" id="KW-1185">Reference proteome</keyword>
<accession>A0A0D7A1H4</accession>
<feature type="domain" description="Metallo-beta-lactamase" evidence="2">
    <location>
        <begin position="68"/>
        <end position="314"/>
    </location>
</feature>
<organism evidence="3 4">
    <name type="scientific">Fistulina hepatica ATCC 64428</name>
    <dbReference type="NCBI Taxonomy" id="1128425"/>
    <lineage>
        <taxon>Eukaryota</taxon>
        <taxon>Fungi</taxon>
        <taxon>Dikarya</taxon>
        <taxon>Basidiomycota</taxon>
        <taxon>Agaricomycotina</taxon>
        <taxon>Agaricomycetes</taxon>
        <taxon>Agaricomycetidae</taxon>
        <taxon>Agaricales</taxon>
        <taxon>Fistulinaceae</taxon>
        <taxon>Fistulina</taxon>
    </lineage>
</organism>
<dbReference type="Gene3D" id="3.60.15.10">
    <property type="entry name" value="Ribonuclease Z/Hydroxyacylglutathione hydrolase-like"/>
    <property type="match status" value="1"/>
</dbReference>
<evidence type="ECO:0000259" key="2">
    <source>
        <dbReference type="Pfam" id="PF12706"/>
    </source>
</evidence>
<evidence type="ECO:0000313" key="3">
    <source>
        <dbReference type="EMBL" id="KIY44668.1"/>
    </source>
</evidence>
<dbReference type="AlphaFoldDB" id="A0A0D7A1H4"/>
<dbReference type="PANTHER" id="PTHR15032">
    <property type="entry name" value="N-ACYL-PHOSPHATIDYLETHANOLAMINE-HYDROLYZING PHOSPHOLIPASE D"/>
    <property type="match status" value="1"/>
</dbReference>
<dbReference type="PANTHER" id="PTHR15032:SF27">
    <property type="entry name" value="N-ACYL-PHOSPHATIDYLETHANOLAMINE-HYDROLYZING PHOSPHOLIPASE D"/>
    <property type="match status" value="1"/>
</dbReference>
<dbReference type="GO" id="GO:0070291">
    <property type="term" value="P:N-acylethanolamine metabolic process"/>
    <property type="evidence" value="ECO:0007669"/>
    <property type="project" value="TreeGrafter"/>
</dbReference>
<sequence>MARHFRIPGHHGLLEAVKTIPCNFSLYSEKVATSGSGRSHRGIRATWLGHAGFLVQLPPVAADEPPMRIVFDPIFSERASPSTWFGPRRWIDAPCKANELPTVNFVVISHNHYDHLDIAALKDIYGHSSTIHFLVPLGIKALLLDELPCLSQSQVQELDWWENRRFPSSDGRTTVEFVCTPAQHNSGRGLFDQSHTLWASWVVRQLAGPEENGEHGNRSDELPYSSIYFAGDTGYQTASGPCPVFKEIGGKYGPFDLAMLPIWRGASLSFLGNMGLRLTEEATENLLSTLHASPADAVEIAFDVHARHTLAMHFGTFCGSDDEAVLPLAELNDALKKRHPHLRDKIGPRGCWREEGGFGAIDVGETIFVRCSR</sequence>
<evidence type="ECO:0000256" key="1">
    <source>
        <dbReference type="PIRSR" id="PIRSR038896-50"/>
    </source>
</evidence>
<evidence type="ECO:0000313" key="4">
    <source>
        <dbReference type="Proteomes" id="UP000054144"/>
    </source>
</evidence>
<dbReference type="GO" id="GO:0070292">
    <property type="term" value="P:N-acylphosphatidylethanolamine metabolic process"/>
    <property type="evidence" value="ECO:0007669"/>
    <property type="project" value="TreeGrafter"/>
</dbReference>
<dbReference type="PIRSF" id="PIRSF038896">
    <property type="entry name" value="NAPE-PLD"/>
    <property type="match status" value="1"/>
</dbReference>
<dbReference type="OrthoDB" id="332863at2759"/>
<dbReference type="Proteomes" id="UP000054144">
    <property type="component" value="Unassembled WGS sequence"/>
</dbReference>
<name>A0A0D7A1H4_9AGAR</name>
<dbReference type="GO" id="GO:0005737">
    <property type="term" value="C:cytoplasm"/>
    <property type="evidence" value="ECO:0007669"/>
    <property type="project" value="TreeGrafter"/>
</dbReference>
<dbReference type="EMBL" id="KN882067">
    <property type="protein sequence ID" value="KIY44668.1"/>
    <property type="molecule type" value="Genomic_DNA"/>
</dbReference>
<protein>
    <submittedName>
        <fullName evidence="3">Metallo-hydrolase/oxidoreductase</fullName>
    </submittedName>
</protein>
<dbReference type="InterPro" id="IPR036866">
    <property type="entry name" value="RibonucZ/Hydroxyglut_hydro"/>
</dbReference>
<dbReference type="Pfam" id="PF12706">
    <property type="entry name" value="Lactamase_B_2"/>
    <property type="match status" value="1"/>
</dbReference>
<dbReference type="InterPro" id="IPR001279">
    <property type="entry name" value="Metallo-B-lactamas"/>
</dbReference>
<proteinExistence type="predicted"/>
<dbReference type="GO" id="GO:0070290">
    <property type="term" value="F:N-acylphosphatidylethanolamine-specific phospholipase D activity"/>
    <property type="evidence" value="ECO:0007669"/>
    <property type="project" value="InterPro"/>
</dbReference>